<proteinExistence type="predicted"/>
<dbReference type="Proteomes" id="UP000604046">
    <property type="component" value="Unassembled WGS sequence"/>
</dbReference>
<comment type="caution">
    <text evidence="2">The sequence shown here is derived from an EMBL/GenBank/DDBJ whole genome shotgun (WGS) entry which is preliminary data.</text>
</comment>
<feature type="region of interest" description="Disordered" evidence="1">
    <location>
        <begin position="209"/>
        <end position="257"/>
    </location>
</feature>
<feature type="compositionally biased region" description="Polar residues" evidence="1">
    <location>
        <begin position="75"/>
        <end position="92"/>
    </location>
</feature>
<feature type="compositionally biased region" description="Low complexity" evidence="1">
    <location>
        <begin position="37"/>
        <end position="55"/>
    </location>
</feature>
<feature type="region of interest" description="Disordered" evidence="1">
    <location>
        <begin position="166"/>
        <end position="197"/>
    </location>
</feature>
<feature type="region of interest" description="Disordered" evidence="1">
    <location>
        <begin position="37"/>
        <end position="96"/>
    </location>
</feature>
<feature type="compositionally biased region" description="Basic and acidic residues" evidence="1">
    <location>
        <begin position="178"/>
        <end position="188"/>
    </location>
</feature>
<feature type="compositionally biased region" description="Polar residues" evidence="1">
    <location>
        <begin position="248"/>
        <end position="257"/>
    </location>
</feature>
<name>A0A812LAC1_9DINO</name>
<dbReference type="AlphaFoldDB" id="A0A812LAC1"/>
<reference evidence="2" key="1">
    <citation type="submission" date="2021-02" db="EMBL/GenBank/DDBJ databases">
        <authorList>
            <person name="Dougan E. K."/>
            <person name="Rhodes N."/>
            <person name="Thang M."/>
            <person name="Chan C."/>
        </authorList>
    </citation>
    <scope>NUCLEOTIDE SEQUENCE</scope>
</reference>
<keyword evidence="3" id="KW-1185">Reference proteome</keyword>
<feature type="region of interest" description="Disordered" evidence="1">
    <location>
        <begin position="115"/>
        <end position="144"/>
    </location>
</feature>
<dbReference type="OrthoDB" id="445145at2759"/>
<dbReference type="EMBL" id="CAJNDS010000870">
    <property type="protein sequence ID" value="CAE7238566.1"/>
    <property type="molecule type" value="Genomic_DNA"/>
</dbReference>
<organism evidence="2 3">
    <name type="scientific">Symbiodinium natans</name>
    <dbReference type="NCBI Taxonomy" id="878477"/>
    <lineage>
        <taxon>Eukaryota</taxon>
        <taxon>Sar</taxon>
        <taxon>Alveolata</taxon>
        <taxon>Dinophyceae</taxon>
        <taxon>Suessiales</taxon>
        <taxon>Symbiodiniaceae</taxon>
        <taxon>Symbiodinium</taxon>
    </lineage>
</organism>
<protein>
    <submittedName>
        <fullName evidence="2">Uncharacterized protein</fullName>
    </submittedName>
</protein>
<evidence type="ECO:0000313" key="2">
    <source>
        <dbReference type="EMBL" id="CAE7238566.1"/>
    </source>
</evidence>
<evidence type="ECO:0000313" key="3">
    <source>
        <dbReference type="Proteomes" id="UP000604046"/>
    </source>
</evidence>
<accession>A0A812LAC1</accession>
<evidence type="ECO:0000256" key="1">
    <source>
        <dbReference type="SAM" id="MobiDB-lite"/>
    </source>
</evidence>
<feature type="compositionally biased region" description="Low complexity" evidence="1">
    <location>
        <begin position="216"/>
        <end position="236"/>
    </location>
</feature>
<sequence length="358" mass="38990">MVLPADHREDKLLPRPYTSGAVSAISAEAAFSAENSLFSTRPSTSACSRATSSRSFRPRPWCRNSRRSKGARSNLGESSMSPTGSLWGSQTPLPRDQRGYETLEQLLQPAWQTPADLLPDLKPDEEPQDSGDEDTAQAGHAASFRDGKRNAVVLGVGKTIWSLKKQLQQQEPASKVNEAAEKPAEKPHYQQKRHALKQAPTQHLLAMRGQMESQADESSSSATSDDAASASSDSVDPMLATDIGDLLPQTSSPWPTFTKATTDAKLQRRGGLDADMIAMAEFAVAAQRAALREAEEASLPVQVLPGVYFGHMDSPQSTLLPKTPKVGRLRKLEHKKLTQDNVHQRKLLSLPQEDLHGV</sequence>
<gene>
    <name evidence="2" type="ORF">SNAT2548_LOCUS10498</name>
</gene>
<feature type="compositionally biased region" description="Acidic residues" evidence="1">
    <location>
        <begin position="126"/>
        <end position="135"/>
    </location>
</feature>